<evidence type="ECO:0008006" key="5">
    <source>
        <dbReference type="Google" id="ProtNLM"/>
    </source>
</evidence>
<feature type="signal peptide" evidence="2">
    <location>
        <begin position="1"/>
        <end position="20"/>
    </location>
</feature>
<dbReference type="PANTHER" id="PTHR31025:SF29">
    <property type="entry name" value="SI:CH211-196P9.1"/>
    <property type="match status" value="1"/>
</dbReference>
<dbReference type="Proteomes" id="UP001460270">
    <property type="component" value="Unassembled WGS sequence"/>
</dbReference>
<dbReference type="PANTHER" id="PTHR31025">
    <property type="entry name" value="SI:CH211-196P9.1-RELATED"/>
    <property type="match status" value="1"/>
</dbReference>
<feature type="chain" id="PRO_5043541823" description="PB1 domain-containing protein" evidence="2">
    <location>
        <begin position="21"/>
        <end position="219"/>
    </location>
</feature>
<evidence type="ECO:0000313" key="4">
    <source>
        <dbReference type="Proteomes" id="UP001460270"/>
    </source>
</evidence>
<feature type="compositionally biased region" description="Polar residues" evidence="1">
    <location>
        <begin position="119"/>
        <end position="129"/>
    </location>
</feature>
<sequence>MKGFECVIFSLAVMFLKVRCQSTKKYVKFQSGCSYQDFIAEVKSKFGFPDSAELLILDETDTEIEEDVFVELVEANPDLCLKIEDRLLDKSLSSMDNSSTSSLTDTMSPSSDNEPWSPPRQNHQLNTNINRKKSLSHRSRRQLVNLIVSEMTERHGRMPSRKQKENYALGIITAFPSLRDPFSQKGYEHFYDAEKGTGYLAWRLKTLSRKVFKRPVKEA</sequence>
<dbReference type="AlphaFoldDB" id="A0AAW0PCW0"/>
<proteinExistence type="predicted"/>
<gene>
    <name evidence="3" type="ORF">WMY93_011137</name>
</gene>
<evidence type="ECO:0000256" key="1">
    <source>
        <dbReference type="SAM" id="MobiDB-lite"/>
    </source>
</evidence>
<accession>A0AAW0PCW0</accession>
<feature type="region of interest" description="Disordered" evidence="1">
    <location>
        <begin position="93"/>
        <end position="138"/>
    </location>
</feature>
<comment type="caution">
    <text evidence="3">The sequence shown here is derived from an EMBL/GenBank/DDBJ whole genome shotgun (WGS) entry which is preliminary data.</text>
</comment>
<evidence type="ECO:0000313" key="3">
    <source>
        <dbReference type="EMBL" id="KAK7915376.1"/>
    </source>
</evidence>
<organism evidence="3 4">
    <name type="scientific">Mugilogobius chulae</name>
    <name type="common">yellowstripe goby</name>
    <dbReference type="NCBI Taxonomy" id="88201"/>
    <lineage>
        <taxon>Eukaryota</taxon>
        <taxon>Metazoa</taxon>
        <taxon>Chordata</taxon>
        <taxon>Craniata</taxon>
        <taxon>Vertebrata</taxon>
        <taxon>Euteleostomi</taxon>
        <taxon>Actinopterygii</taxon>
        <taxon>Neopterygii</taxon>
        <taxon>Teleostei</taxon>
        <taxon>Neoteleostei</taxon>
        <taxon>Acanthomorphata</taxon>
        <taxon>Gobiaria</taxon>
        <taxon>Gobiiformes</taxon>
        <taxon>Gobioidei</taxon>
        <taxon>Gobiidae</taxon>
        <taxon>Gobionellinae</taxon>
        <taxon>Mugilogobius</taxon>
    </lineage>
</organism>
<evidence type="ECO:0000256" key="2">
    <source>
        <dbReference type="SAM" id="SignalP"/>
    </source>
</evidence>
<dbReference type="EMBL" id="JBBPFD010000008">
    <property type="protein sequence ID" value="KAK7915376.1"/>
    <property type="molecule type" value="Genomic_DNA"/>
</dbReference>
<keyword evidence="4" id="KW-1185">Reference proteome</keyword>
<keyword evidence="2" id="KW-0732">Signal</keyword>
<name>A0AAW0PCW0_9GOBI</name>
<protein>
    <recommendedName>
        <fullName evidence="5">PB1 domain-containing protein</fullName>
    </recommendedName>
</protein>
<reference evidence="4" key="1">
    <citation type="submission" date="2024-04" db="EMBL/GenBank/DDBJ databases">
        <title>Salinicola lusitanus LLJ914,a marine bacterium isolated from the Okinawa Trough.</title>
        <authorList>
            <person name="Li J."/>
        </authorList>
    </citation>
    <scope>NUCLEOTIDE SEQUENCE [LARGE SCALE GENOMIC DNA]</scope>
</reference>
<feature type="compositionally biased region" description="Low complexity" evidence="1">
    <location>
        <begin position="93"/>
        <end position="112"/>
    </location>
</feature>